<reference evidence="1 2" key="1">
    <citation type="submission" date="2020-10" db="EMBL/GenBank/DDBJ databases">
        <title>Connecting structure to function with the recovery of over 1000 high-quality activated sludge metagenome-assembled genomes encoding full-length rRNA genes using long-read sequencing.</title>
        <authorList>
            <person name="Singleton C.M."/>
            <person name="Petriglieri F."/>
            <person name="Kristensen J.M."/>
            <person name="Kirkegaard R.H."/>
            <person name="Michaelsen T.Y."/>
            <person name="Andersen M.H."/>
            <person name="Karst S.M."/>
            <person name="Dueholm M.S."/>
            <person name="Nielsen P.H."/>
            <person name="Albertsen M."/>
        </authorList>
    </citation>
    <scope>NUCLEOTIDE SEQUENCE [LARGE SCALE GENOMIC DNA]</scope>
    <source>
        <strain evidence="1">Lyne_18-Q3-R50-59_MAXAC.006</strain>
    </source>
</reference>
<gene>
    <name evidence="1" type="ORF">IPN02_07890</name>
</gene>
<accession>A0A936NCY1</accession>
<sequence length="119" mass="13120">MLTMSLRNYFKHPLFDAVTLVNTEAVDQRRRDALAAVDAFKAAHANLLEAAQRVADDLVFGYHTSDATREELNEQFKVPSAMVTRATTPGRVPTVLHTDDVLSVYKLVAAQSLASTESE</sequence>
<organism evidence="1 2">
    <name type="scientific">Candidatus Neomicrothrix subdominans</name>
    <dbReference type="NCBI Taxonomy" id="2954438"/>
    <lineage>
        <taxon>Bacteria</taxon>
        <taxon>Bacillati</taxon>
        <taxon>Actinomycetota</taxon>
        <taxon>Acidimicrobiia</taxon>
        <taxon>Acidimicrobiales</taxon>
        <taxon>Microthrixaceae</taxon>
        <taxon>Candidatus Neomicrothrix</taxon>
    </lineage>
</organism>
<dbReference type="EMBL" id="JADJZA010000005">
    <property type="protein sequence ID" value="MBK9296751.1"/>
    <property type="molecule type" value="Genomic_DNA"/>
</dbReference>
<dbReference type="AlphaFoldDB" id="A0A936NCY1"/>
<comment type="caution">
    <text evidence="1">The sequence shown here is derived from an EMBL/GenBank/DDBJ whole genome shotgun (WGS) entry which is preliminary data.</text>
</comment>
<dbReference type="Proteomes" id="UP000727993">
    <property type="component" value="Unassembled WGS sequence"/>
</dbReference>
<name>A0A936NCY1_9ACTN</name>
<protein>
    <submittedName>
        <fullName evidence="1">Uncharacterized protein</fullName>
    </submittedName>
</protein>
<evidence type="ECO:0000313" key="2">
    <source>
        <dbReference type="Proteomes" id="UP000727993"/>
    </source>
</evidence>
<proteinExistence type="predicted"/>
<evidence type="ECO:0000313" key="1">
    <source>
        <dbReference type="EMBL" id="MBK9296751.1"/>
    </source>
</evidence>